<sequence>MNPEVLRVRVLKEIDGEYVVDVLDIDRNNSAYDFSDPRKVKQIDIDTYVFLTSMSHLRIARSKNGVDFEVEEKPFLYPSNRYEGFGCEDPRI</sequence>
<dbReference type="AlphaFoldDB" id="A0A852TEV7"/>
<dbReference type="Proteomes" id="UP000548423">
    <property type="component" value="Unassembled WGS sequence"/>
</dbReference>
<dbReference type="Gene3D" id="2.115.10.20">
    <property type="entry name" value="Glycosyl hydrolase domain, family 43"/>
    <property type="match status" value="1"/>
</dbReference>
<gene>
    <name evidence="1" type="ORF">F4694_002653</name>
</gene>
<reference evidence="2" key="2">
    <citation type="submission" date="2020-08" db="EMBL/GenBank/DDBJ databases">
        <title>The Agave Microbiome: Exploring the role of microbial communities in plant adaptations to desert environments.</title>
        <authorList>
            <person name="Partida-Martinez L.P."/>
        </authorList>
    </citation>
    <scope>NUCLEOTIDE SEQUENCE [LARGE SCALE GENOMIC DNA]</scope>
    <source>
        <strain evidence="2">AT2.8</strain>
    </source>
</reference>
<reference evidence="2" key="1">
    <citation type="submission" date="2020-07" db="EMBL/GenBank/DDBJ databases">
        <authorList>
            <person name="Partida-Martinez L."/>
            <person name="Huntemann M."/>
            <person name="Clum A."/>
            <person name="Wang J."/>
            <person name="Palaniappan K."/>
            <person name="Ritter S."/>
            <person name="Chen I.-M."/>
            <person name="Stamatis D."/>
            <person name="Reddy T."/>
            <person name="O'Malley R."/>
            <person name="Daum C."/>
            <person name="Shapiro N."/>
            <person name="Ivanova N."/>
            <person name="Kyrpides N."/>
            <person name="Woyke T."/>
        </authorList>
    </citation>
    <scope>NUCLEOTIDE SEQUENCE [LARGE SCALE GENOMIC DNA]</scope>
    <source>
        <strain evidence="2">AT2.8</strain>
    </source>
</reference>
<dbReference type="InterPro" id="IPR023296">
    <property type="entry name" value="Glyco_hydro_beta-prop_sf"/>
</dbReference>
<dbReference type="SUPFAM" id="SSF75005">
    <property type="entry name" value="Arabinanase/levansucrase/invertase"/>
    <property type="match status" value="1"/>
</dbReference>
<name>A0A852TEV7_9BACI</name>
<comment type="caution">
    <text evidence="1">The sequence shown here is derived from an EMBL/GenBank/DDBJ whole genome shotgun (WGS) entry which is preliminary data.</text>
</comment>
<protein>
    <submittedName>
        <fullName evidence="1">GH43/DUF377 family glycosyl hydrolase</fullName>
    </submittedName>
</protein>
<organism evidence="1 2">
    <name type="scientific">Neobacillus niacini</name>
    <dbReference type="NCBI Taxonomy" id="86668"/>
    <lineage>
        <taxon>Bacteria</taxon>
        <taxon>Bacillati</taxon>
        <taxon>Bacillota</taxon>
        <taxon>Bacilli</taxon>
        <taxon>Bacillales</taxon>
        <taxon>Bacillaceae</taxon>
        <taxon>Neobacillus</taxon>
    </lineage>
</organism>
<evidence type="ECO:0000313" key="1">
    <source>
        <dbReference type="EMBL" id="NYE05878.1"/>
    </source>
</evidence>
<dbReference type="GO" id="GO:0016787">
    <property type="term" value="F:hydrolase activity"/>
    <property type="evidence" value="ECO:0007669"/>
    <property type="project" value="UniProtKB-KW"/>
</dbReference>
<dbReference type="EMBL" id="JACCBX010000005">
    <property type="protein sequence ID" value="NYE05878.1"/>
    <property type="molecule type" value="Genomic_DNA"/>
</dbReference>
<accession>A0A852TEV7</accession>
<evidence type="ECO:0000313" key="2">
    <source>
        <dbReference type="Proteomes" id="UP000548423"/>
    </source>
</evidence>
<proteinExistence type="predicted"/>
<keyword evidence="1" id="KW-0378">Hydrolase</keyword>